<dbReference type="InterPro" id="IPR044730">
    <property type="entry name" value="RNase_H-like_dom_plant"/>
</dbReference>
<dbReference type="InterPro" id="IPR036397">
    <property type="entry name" value="RNaseH_sf"/>
</dbReference>
<dbReference type="PANTHER" id="PTHR47723:SF19">
    <property type="entry name" value="POLYNUCLEOTIDYL TRANSFERASE, RIBONUCLEASE H-LIKE SUPERFAMILY PROTEIN"/>
    <property type="match status" value="1"/>
</dbReference>
<reference evidence="2" key="1">
    <citation type="submission" date="2023-08" db="EMBL/GenBank/DDBJ databases">
        <title>A de novo genome assembly of Solanum verrucosum Schlechtendal, a Mexican diploid species geographically isolated from the other diploid A-genome species in potato relatives.</title>
        <authorList>
            <person name="Hosaka K."/>
        </authorList>
    </citation>
    <scope>NUCLEOTIDE SEQUENCE</scope>
    <source>
        <tissue evidence="2">Young leaves</tissue>
    </source>
</reference>
<evidence type="ECO:0000313" key="3">
    <source>
        <dbReference type="Proteomes" id="UP001234989"/>
    </source>
</evidence>
<dbReference type="Gene3D" id="3.30.420.10">
    <property type="entry name" value="Ribonuclease H-like superfamily/Ribonuclease H"/>
    <property type="match status" value="1"/>
</dbReference>
<dbReference type="CDD" id="cd06222">
    <property type="entry name" value="RNase_H_like"/>
    <property type="match status" value="1"/>
</dbReference>
<dbReference type="SUPFAM" id="SSF53098">
    <property type="entry name" value="Ribonuclease H-like"/>
    <property type="match status" value="1"/>
</dbReference>
<dbReference type="InterPro" id="IPR012337">
    <property type="entry name" value="RNaseH-like_sf"/>
</dbReference>
<organism evidence="2 3">
    <name type="scientific">Solanum verrucosum</name>
    <dbReference type="NCBI Taxonomy" id="315347"/>
    <lineage>
        <taxon>Eukaryota</taxon>
        <taxon>Viridiplantae</taxon>
        <taxon>Streptophyta</taxon>
        <taxon>Embryophyta</taxon>
        <taxon>Tracheophyta</taxon>
        <taxon>Spermatophyta</taxon>
        <taxon>Magnoliopsida</taxon>
        <taxon>eudicotyledons</taxon>
        <taxon>Gunneridae</taxon>
        <taxon>Pentapetalae</taxon>
        <taxon>asterids</taxon>
        <taxon>lamiids</taxon>
        <taxon>Solanales</taxon>
        <taxon>Solanaceae</taxon>
        <taxon>Solanoideae</taxon>
        <taxon>Solaneae</taxon>
        <taxon>Solanum</taxon>
    </lineage>
</organism>
<dbReference type="InterPro" id="IPR002156">
    <property type="entry name" value="RNaseH_domain"/>
</dbReference>
<dbReference type="InterPro" id="IPR053151">
    <property type="entry name" value="RNase_H-like"/>
</dbReference>
<protein>
    <recommendedName>
        <fullName evidence="1">RNase H type-1 domain-containing protein</fullName>
    </recommendedName>
</protein>
<feature type="domain" description="RNase H type-1" evidence="1">
    <location>
        <begin position="95"/>
        <end position="178"/>
    </location>
</feature>
<sequence length="178" mass="19839">MLHLLNAQDLTNAPSMDWIPKLIKQSGQTPIFPVPSATPVCFGLWINRNNNHFNHTNKYPYYMQPMQRAIEFYSLGPNYKPSRIPISIDLSWSPPTNGFKLNTDGACSQTTQKGGFGGVIRDSAGSWIIGFIGSVQNTSPLATEMLALFHCLRIAQLHNIQPLEIEMDAQAVVHRSTL</sequence>
<dbReference type="EMBL" id="CP133618">
    <property type="protein sequence ID" value="WMV37940.1"/>
    <property type="molecule type" value="Genomic_DNA"/>
</dbReference>
<dbReference type="Pfam" id="PF13456">
    <property type="entry name" value="RVT_3"/>
    <property type="match status" value="1"/>
</dbReference>
<keyword evidence="3" id="KW-1185">Reference proteome</keyword>
<dbReference type="PROSITE" id="PS50879">
    <property type="entry name" value="RNASE_H_1"/>
    <property type="match status" value="1"/>
</dbReference>
<dbReference type="Proteomes" id="UP001234989">
    <property type="component" value="Chromosome 7"/>
</dbReference>
<dbReference type="PANTHER" id="PTHR47723">
    <property type="entry name" value="OS05G0353850 PROTEIN"/>
    <property type="match status" value="1"/>
</dbReference>
<evidence type="ECO:0000313" key="2">
    <source>
        <dbReference type="EMBL" id="WMV37940.1"/>
    </source>
</evidence>
<dbReference type="GO" id="GO:0003676">
    <property type="term" value="F:nucleic acid binding"/>
    <property type="evidence" value="ECO:0007669"/>
    <property type="project" value="InterPro"/>
</dbReference>
<name>A0AAF0ZFX6_SOLVR</name>
<evidence type="ECO:0000259" key="1">
    <source>
        <dbReference type="PROSITE" id="PS50879"/>
    </source>
</evidence>
<proteinExistence type="predicted"/>
<accession>A0AAF0ZFX6</accession>
<dbReference type="AlphaFoldDB" id="A0AAF0ZFX6"/>
<dbReference type="GO" id="GO:0004523">
    <property type="term" value="F:RNA-DNA hybrid ribonuclease activity"/>
    <property type="evidence" value="ECO:0007669"/>
    <property type="project" value="InterPro"/>
</dbReference>
<gene>
    <name evidence="2" type="ORF">MTR67_031325</name>
</gene>